<dbReference type="GO" id="GO:0034040">
    <property type="term" value="F:ATPase-coupled lipid transmembrane transporter activity"/>
    <property type="evidence" value="ECO:0007669"/>
    <property type="project" value="TreeGrafter"/>
</dbReference>
<dbReference type="Gene3D" id="1.20.1560.10">
    <property type="entry name" value="ABC transporter type 1, transmembrane domain"/>
    <property type="match status" value="1"/>
</dbReference>
<keyword evidence="6" id="KW-0204">Cytolysis</keyword>
<evidence type="ECO:0000313" key="19">
    <source>
        <dbReference type="Proteomes" id="UP000333828"/>
    </source>
</evidence>
<accession>A0A5E4S550</accession>
<feature type="transmembrane region" description="Helical" evidence="14">
    <location>
        <begin position="159"/>
        <end position="186"/>
    </location>
</feature>
<comment type="function">
    <text evidence="11">Involved in the export of calmodulin-sensitive adenylate cyclase-hemolysin (cyclolysin).</text>
</comment>
<feature type="transmembrane region" description="Helical" evidence="14">
    <location>
        <begin position="312"/>
        <end position="331"/>
    </location>
</feature>
<dbReference type="InterPro" id="IPR017871">
    <property type="entry name" value="ABC_transporter-like_CS"/>
</dbReference>
<dbReference type="GO" id="GO:0006508">
    <property type="term" value="P:proteolysis"/>
    <property type="evidence" value="ECO:0007669"/>
    <property type="project" value="InterPro"/>
</dbReference>
<dbReference type="PROSITE" id="PS50929">
    <property type="entry name" value="ABC_TM1F"/>
    <property type="match status" value="1"/>
</dbReference>
<dbReference type="InterPro" id="IPR003439">
    <property type="entry name" value="ABC_transporter-like_ATP-bd"/>
</dbReference>
<evidence type="ECO:0000259" key="17">
    <source>
        <dbReference type="PROSITE" id="PS50990"/>
    </source>
</evidence>
<evidence type="ECO:0000256" key="12">
    <source>
        <dbReference type="ARBA" id="ARBA00061173"/>
    </source>
</evidence>
<dbReference type="PROSITE" id="PS50990">
    <property type="entry name" value="PEPTIDASE_C39"/>
    <property type="match status" value="1"/>
</dbReference>
<dbReference type="InterPro" id="IPR011527">
    <property type="entry name" value="ABC1_TM_dom"/>
</dbReference>
<keyword evidence="19" id="KW-1185">Reference proteome</keyword>
<keyword evidence="10 14" id="KW-0472">Membrane</keyword>
<dbReference type="SMART" id="SM00382">
    <property type="entry name" value="AAA"/>
    <property type="match status" value="1"/>
</dbReference>
<gene>
    <name evidence="18" type="primary">apxIB_2</name>
    <name evidence="18" type="ORF">PIN31115_00582</name>
</gene>
<proteinExistence type="inferred from homology"/>
<dbReference type="Proteomes" id="UP000333828">
    <property type="component" value="Unassembled WGS sequence"/>
</dbReference>
<dbReference type="InterPro" id="IPR003593">
    <property type="entry name" value="AAA+_ATPase"/>
</dbReference>
<dbReference type="InterPro" id="IPR033838">
    <property type="entry name" value="CvaB_peptidase"/>
</dbReference>
<dbReference type="SUPFAM" id="SSF52540">
    <property type="entry name" value="P-loop containing nucleoside triphosphate hydrolases"/>
    <property type="match status" value="1"/>
</dbReference>
<evidence type="ECO:0000256" key="7">
    <source>
        <dbReference type="ARBA" id="ARBA00022741"/>
    </source>
</evidence>
<feature type="domain" description="Peptidase C39" evidence="17">
    <location>
        <begin position="20"/>
        <end position="139"/>
    </location>
</feature>
<keyword evidence="3" id="KW-1003">Cell membrane</keyword>
<evidence type="ECO:0000256" key="8">
    <source>
        <dbReference type="ARBA" id="ARBA00022840"/>
    </source>
</evidence>
<dbReference type="GO" id="GO:0031640">
    <property type="term" value="P:killing of cells of another organism"/>
    <property type="evidence" value="ECO:0007669"/>
    <property type="project" value="UniProtKB-KW"/>
</dbReference>
<dbReference type="GO" id="GO:0140359">
    <property type="term" value="F:ABC-type transporter activity"/>
    <property type="evidence" value="ECO:0007669"/>
    <property type="project" value="InterPro"/>
</dbReference>
<keyword evidence="2" id="KW-0813">Transport</keyword>
<reference evidence="18 19" key="1">
    <citation type="submission" date="2019-08" db="EMBL/GenBank/DDBJ databases">
        <authorList>
            <person name="Peeters C."/>
        </authorList>
    </citation>
    <scope>NUCLEOTIDE SEQUENCE [LARGE SCALE GENOMIC DNA]</scope>
    <source>
        <strain evidence="18 19">LMG 31115</strain>
    </source>
</reference>
<dbReference type="AlphaFoldDB" id="A0A5E4S550"/>
<dbReference type="PANTHER" id="PTHR24221:SF606">
    <property type="entry name" value="COLICIN V SECRETION-PROCESSING ATP-BINDING PROTEIN"/>
    <property type="match status" value="1"/>
</dbReference>
<dbReference type="GO" id="GO:0005524">
    <property type="term" value="F:ATP binding"/>
    <property type="evidence" value="ECO:0007669"/>
    <property type="project" value="UniProtKB-KW"/>
</dbReference>
<dbReference type="SUPFAM" id="SSF90123">
    <property type="entry name" value="ABC transporter transmembrane region"/>
    <property type="match status" value="1"/>
</dbReference>
<evidence type="ECO:0000256" key="10">
    <source>
        <dbReference type="ARBA" id="ARBA00023136"/>
    </source>
</evidence>
<keyword evidence="4" id="KW-0997">Cell inner membrane</keyword>
<evidence type="ECO:0000256" key="9">
    <source>
        <dbReference type="ARBA" id="ARBA00022989"/>
    </source>
</evidence>
<evidence type="ECO:0000259" key="15">
    <source>
        <dbReference type="PROSITE" id="PS50893"/>
    </source>
</evidence>
<dbReference type="InterPro" id="IPR027417">
    <property type="entry name" value="P-loop_NTPase"/>
</dbReference>
<keyword evidence="9 14" id="KW-1133">Transmembrane helix</keyword>
<dbReference type="PROSITE" id="PS50893">
    <property type="entry name" value="ABC_TRANSPORTER_2"/>
    <property type="match status" value="1"/>
</dbReference>
<sequence>MFDRFRLNDAFGQRTPSVLQTEAAECGLACLAMVAGFHGHQIDLPSLRARFPLSQMGVTLASLVSIARCLHLASRPVSLDLDALGKLKLPCILHWNFNHFVVLVRVGSRDLTIHDPAQGPRRVSLTEVSGSFTGVALELWPHEAFVARNERRNTRMTDLLGTVTGLIPAMAQVFVLALSLEIFVLVSPFYLQWVIDHALVSGDRDLLLTLMIGFSLLLVCQHGVAAHRSWALMRLGATWNLQWRANLFSHLVRLPVQYFIRRHLGDVLSRFGAVDEIQRTLTMSFIEGVLDGAMAFLTLALMFVYSPPLATIALGFMVFYAVLRLGLFRALRRATEAHLVYASRQQSHFLETLRGIKTIKLFSREDDRCSTWLTLLVRQINADLRIQRLTMIHKHANGFLMGAENILIVWLGATFVIDGRFTAGALIALLAYKLQFQTRMSSLIDKLAEYRMLGLQAARLADIALSAPESPAIDLSASTPETSAYGDVALAVTRLSFRYSEYERLILEDVTFSIRAGESVAIVGPSGCGKSTLAHLLLGILTPTSGVILLSGKPVGALGVSRLRQAVGTVMQDDTLLAGSLADNVSFFDTQADAAWIHECARLACIDQEIEAMPMGYNTLVGDMGTVLSGGQKQRILLARALYKRPRMLLLDEATSHLDADNERQVNEAVRSLRMTRLIIAHRAETIATADRVIALHGGRIVADQPQPNRPADATAVAPTS</sequence>
<evidence type="ECO:0000256" key="2">
    <source>
        <dbReference type="ARBA" id="ARBA00022448"/>
    </source>
</evidence>
<name>A0A5E4S550_9BURK</name>
<keyword evidence="5 14" id="KW-0812">Transmembrane</keyword>
<feature type="transmembrane region" description="Helical" evidence="14">
    <location>
        <begin position="206"/>
        <end position="225"/>
    </location>
</feature>
<comment type="similarity">
    <text evidence="12">Belongs to the ABC transporter superfamily. Cyclolysin exporter (TC 3.A.1.109.2) family.</text>
</comment>
<dbReference type="FunFam" id="3.40.50.300:FF:000299">
    <property type="entry name" value="ABC transporter ATP-binding protein/permease"/>
    <property type="match status" value="1"/>
</dbReference>
<comment type="subcellular location">
    <subcellularLocation>
        <location evidence="1">Cell membrane</location>
        <topology evidence="1">Multi-pass membrane protein</topology>
    </subcellularLocation>
</comment>
<dbReference type="GO" id="GO:0008234">
    <property type="term" value="F:cysteine-type peptidase activity"/>
    <property type="evidence" value="ECO:0007669"/>
    <property type="project" value="InterPro"/>
</dbReference>
<dbReference type="CDD" id="cd18567">
    <property type="entry name" value="ABC_6TM_CvaB_RaxB_like"/>
    <property type="match status" value="1"/>
</dbReference>
<protein>
    <recommendedName>
        <fullName evidence="13">Cyclolysin secretion/processing ATP-binding protein CyaB</fullName>
    </recommendedName>
</protein>
<dbReference type="Gene3D" id="3.90.70.10">
    <property type="entry name" value="Cysteine proteinases"/>
    <property type="match status" value="1"/>
</dbReference>
<dbReference type="CDD" id="cd02419">
    <property type="entry name" value="Peptidase_C39C"/>
    <property type="match status" value="1"/>
</dbReference>
<evidence type="ECO:0000256" key="1">
    <source>
        <dbReference type="ARBA" id="ARBA00004651"/>
    </source>
</evidence>
<dbReference type="InterPro" id="IPR005074">
    <property type="entry name" value="Peptidase_C39"/>
</dbReference>
<feature type="transmembrane region" description="Helical" evidence="14">
    <location>
        <begin position="288"/>
        <end position="306"/>
    </location>
</feature>
<dbReference type="PANTHER" id="PTHR24221">
    <property type="entry name" value="ATP-BINDING CASSETTE SUB-FAMILY B"/>
    <property type="match status" value="1"/>
</dbReference>
<dbReference type="Pfam" id="PF00664">
    <property type="entry name" value="ABC_membrane"/>
    <property type="match status" value="1"/>
</dbReference>
<dbReference type="PROSITE" id="PS00211">
    <property type="entry name" value="ABC_TRANSPORTER_1"/>
    <property type="match status" value="1"/>
</dbReference>
<evidence type="ECO:0000256" key="3">
    <source>
        <dbReference type="ARBA" id="ARBA00022475"/>
    </source>
</evidence>
<feature type="domain" description="ABC transporter" evidence="15">
    <location>
        <begin position="490"/>
        <end position="720"/>
    </location>
</feature>
<dbReference type="GO" id="GO:0016887">
    <property type="term" value="F:ATP hydrolysis activity"/>
    <property type="evidence" value="ECO:0007669"/>
    <property type="project" value="InterPro"/>
</dbReference>
<keyword evidence="6" id="KW-0354">Hemolysis</keyword>
<evidence type="ECO:0000313" key="18">
    <source>
        <dbReference type="EMBL" id="VVD70710.1"/>
    </source>
</evidence>
<dbReference type="Pfam" id="PF03412">
    <property type="entry name" value="Peptidase_C39"/>
    <property type="match status" value="1"/>
</dbReference>
<dbReference type="RefSeq" id="WP_150682794.1">
    <property type="nucleotide sequence ID" value="NZ_CABPSI010000001.1"/>
</dbReference>
<keyword evidence="8 18" id="KW-0067">ATP-binding</keyword>
<keyword evidence="7" id="KW-0547">Nucleotide-binding</keyword>
<evidence type="ECO:0000256" key="11">
    <source>
        <dbReference type="ARBA" id="ARBA00055355"/>
    </source>
</evidence>
<dbReference type="InterPro" id="IPR039421">
    <property type="entry name" value="Type_1_exporter"/>
</dbReference>
<organism evidence="18 19">
    <name type="scientific">Pandoraea iniqua</name>
    <dbReference type="NCBI Taxonomy" id="2508288"/>
    <lineage>
        <taxon>Bacteria</taxon>
        <taxon>Pseudomonadati</taxon>
        <taxon>Pseudomonadota</taxon>
        <taxon>Betaproteobacteria</taxon>
        <taxon>Burkholderiales</taxon>
        <taxon>Burkholderiaceae</taxon>
        <taxon>Pandoraea</taxon>
    </lineage>
</organism>
<evidence type="ECO:0000259" key="16">
    <source>
        <dbReference type="PROSITE" id="PS50929"/>
    </source>
</evidence>
<evidence type="ECO:0000256" key="14">
    <source>
        <dbReference type="SAM" id="Phobius"/>
    </source>
</evidence>
<dbReference type="EMBL" id="CABPSI010000001">
    <property type="protein sequence ID" value="VVD70710.1"/>
    <property type="molecule type" value="Genomic_DNA"/>
</dbReference>
<evidence type="ECO:0000256" key="4">
    <source>
        <dbReference type="ARBA" id="ARBA00022519"/>
    </source>
</evidence>
<dbReference type="GO" id="GO:0005886">
    <property type="term" value="C:plasma membrane"/>
    <property type="evidence" value="ECO:0007669"/>
    <property type="project" value="UniProtKB-SubCell"/>
</dbReference>
<feature type="domain" description="ABC transmembrane type-1" evidence="16">
    <location>
        <begin position="173"/>
        <end position="452"/>
    </location>
</feature>
<dbReference type="Pfam" id="PF00005">
    <property type="entry name" value="ABC_tran"/>
    <property type="match status" value="1"/>
</dbReference>
<dbReference type="InterPro" id="IPR036640">
    <property type="entry name" value="ABC1_TM_sf"/>
</dbReference>
<dbReference type="Gene3D" id="3.40.50.300">
    <property type="entry name" value="P-loop containing nucleotide triphosphate hydrolases"/>
    <property type="match status" value="1"/>
</dbReference>
<evidence type="ECO:0000256" key="6">
    <source>
        <dbReference type="ARBA" id="ARBA00022735"/>
    </source>
</evidence>
<evidence type="ECO:0000256" key="13">
    <source>
        <dbReference type="ARBA" id="ARBA00072252"/>
    </source>
</evidence>
<evidence type="ECO:0000256" key="5">
    <source>
        <dbReference type="ARBA" id="ARBA00022692"/>
    </source>
</evidence>